<protein>
    <recommendedName>
        <fullName evidence="1">Cpl-7 lysozyme C-terminal domain-containing protein</fullName>
    </recommendedName>
</protein>
<comment type="caution">
    <text evidence="2">The sequence shown here is derived from an EMBL/GenBank/DDBJ whole genome shotgun (WGS) entry which is preliminary data.</text>
</comment>
<dbReference type="Gene3D" id="3.40.80.10">
    <property type="entry name" value="Peptidoglycan recognition protein-like"/>
    <property type="match status" value="1"/>
</dbReference>
<organism evidence="2 3">
    <name type="scientific">Atopobium minutum 10063974</name>
    <dbReference type="NCBI Taxonomy" id="997872"/>
    <lineage>
        <taxon>Bacteria</taxon>
        <taxon>Bacillati</taxon>
        <taxon>Actinomycetota</taxon>
        <taxon>Coriobacteriia</taxon>
        <taxon>Coriobacteriales</taxon>
        <taxon>Atopobiaceae</taxon>
        <taxon>Atopobium</taxon>
    </lineage>
</organism>
<dbReference type="GO" id="GO:0009253">
    <property type="term" value="P:peptidoglycan catabolic process"/>
    <property type="evidence" value="ECO:0007669"/>
    <property type="project" value="InterPro"/>
</dbReference>
<keyword evidence="3" id="KW-1185">Reference proteome</keyword>
<proteinExistence type="predicted"/>
<dbReference type="Proteomes" id="UP000012651">
    <property type="component" value="Unassembled WGS sequence"/>
</dbReference>
<dbReference type="InterPro" id="IPR013168">
    <property type="entry name" value="Cpl_7_lyso_C"/>
</dbReference>
<dbReference type="HOGENOM" id="CLU_1912737_0_0_11"/>
<dbReference type="AlphaFoldDB" id="N2BSR1"/>
<dbReference type="InterPro" id="IPR036505">
    <property type="entry name" value="Amidase/PGRP_sf"/>
</dbReference>
<dbReference type="SMART" id="SM01095">
    <property type="entry name" value="Cpl-7"/>
    <property type="match status" value="1"/>
</dbReference>
<dbReference type="RefSeq" id="WP_002563352.1">
    <property type="nucleotide sequence ID" value="NZ_KB822533.1"/>
</dbReference>
<evidence type="ECO:0000259" key="1">
    <source>
        <dbReference type="SMART" id="SM01095"/>
    </source>
</evidence>
<dbReference type="EMBL" id="AGXC01000002">
    <property type="protein sequence ID" value="EMZ41603.1"/>
    <property type="molecule type" value="Genomic_DNA"/>
</dbReference>
<dbReference type="SUPFAM" id="SSF55846">
    <property type="entry name" value="N-acetylmuramoyl-L-alanine amidase-like"/>
    <property type="match status" value="1"/>
</dbReference>
<dbReference type="PATRIC" id="fig|997872.3.peg.577"/>
<dbReference type="Pfam" id="PF08230">
    <property type="entry name" value="CW_7"/>
    <property type="match status" value="1"/>
</dbReference>
<gene>
    <name evidence="2" type="ORF">HMPREF1091_00577</name>
</gene>
<accession>N2BSR1</accession>
<reference evidence="2 3" key="1">
    <citation type="submission" date="2013-03" db="EMBL/GenBank/DDBJ databases">
        <title>The Genome Sequence of Atopobium minutum 10063974.</title>
        <authorList>
            <consortium name="The Broad Institute Genome Sequencing Platform"/>
            <person name="Earl A."/>
            <person name="Ward D."/>
            <person name="Feldgarden M."/>
            <person name="Gevers D."/>
            <person name="Lambert T."/>
            <person name="Marvaud J.-C."/>
            <person name="Courvalin P."/>
            <person name="Walker B."/>
            <person name="Young S.K."/>
            <person name="Zeng Q."/>
            <person name="Gargeya S."/>
            <person name="Fitzgerald M."/>
            <person name="Haas B."/>
            <person name="Abouelleil A."/>
            <person name="Alvarado L."/>
            <person name="Arachchi H.M."/>
            <person name="Berlin A.M."/>
            <person name="Chapman S.B."/>
            <person name="Dewar J."/>
            <person name="Goldberg J."/>
            <person name="Griggs A."/>
            <person name="Gujja S."/>
            <person name="Hansen M."/>
            <person name="Howarth C."/>
            <person name="Imamovic A."/>
            <person name="Larimer J."/>
            <person name="McCowan C."/>
            <person name="Murphy C."/>
            <person name="Neiman D."/>
            <person name="Pearson M."/>
            <person name="Priest M."/>
            <person name="Roberts A."/>
            <person name="Saif S."/>
            <person name="Shea T."/>
            <person name="Sisk P."/>
            <person name="Sykes S."/>
            <person name="Wortman J."/>
            <person name="Nusbaum C."/>
            <person name="Birren B."/>
        </authorList>
    </citation>
    <scope>NUCLEOTIDE SEQUENCE [LARGE SCALE GENOMIC DNA]</scope>
    <source>
        <strain evidence="2 3">10063974</strain>
    </source>
</reference>
<dbReference type="OrthoDB" id="3171425at2"/>
<evidence type="ECO:0000313" key="2">
    <source>
        <dbReference type="EMBL" id="EMZ41603.1"/>
    </source>
</evidence>
<evidence type="ECO:0000313" key="3">
    <source>
        <dbReference type="Proteomes" id="UP000012651"/>
    </source>
</evidence>
<feature type="domain" description="Cpl-7 lysozyme C-terminal" evidence="1">
    <location>
        <begin position="93"/>
        <end position="132"/>
    </location>
</feature>
<name>N2BSR1_9ACTN</name>
<sequence>MWHAGDWVATLESIGIKCNPSCSSSDKRTVAELVKNIRARYGNLAMVGHKDIVSTGCPGRYYPPSEVLAPYLGGTTPAPVQASSTPSGPSTNIQALAEAVIIHGEFGNGEERNQRLGALYHKVQRRVNEKLS</sequence>
<dbReference type="GO" id="GO:0008745">
    <property type="term" value="F:N-acetylmuramoyl-L-alanine amidase activity"/>
    <property type="evidence" value="ECO:0007669"/>
    <property type="project" value="InterPro"/>
</dbReference>